<feature type="region of interest" description="Disordered" evidence="22">
    <location>
        <begin position="716"/>
        <end position="758"/>
    </location>
</feature>
<dbReference type="CDD" id="cd05778">
    <property type="entry name" value="DNA_polB_zeta_exo"/>
    <property type="match status" value="1"/>
</dbReference>
<dbReference type="FunFam" id="1.10.287.690:FF:000002">
    <property type="entry name" value="DNA polymerase zeta"/>
    <property type="match status" value="1"/>
</dbReference>
<feature type="compositionally biased region" description="Basic and acidic residues" evidence="22">
    <location>
        <begin position="483"/>
        <end position="492"/>
    </location>
</feature>
<dbReference type="InterPro" id="IPR012337">
    <property type="entry name" value="RNaseH-like_sf"/>
</dbReference>
<keyword evidence="13" id="KW-0862">Zinc</keyword>
<evidence type="ECO:0000256" key="4">
    <source>
        <dbReference type="ARBA" id="ARBA00012417"/>
    </source>
</evidence>
<keyword evidence="16" id="KW-0411">Iron-sulfur</keyword>
<dbReference type="InterPro" id="IPR043502">
    <property type="entry name" value="DNA/RNA_pol_sf"/>
</dbReference>
<keyword evidence="18" id="KW-0234">DNA repair</keyword>
<keyword evidence="8" id="KW-0548">Nucleotidyltransferase</keyword>
<dbReference type="InterPro" id="IPR042087">
    <property type="entry name" value="DNA_pol_B_thumb"/>
</dbReference>
<evidence type="ECO:0000256" key="6">
    <source>
        <dbReference type="ARBA" id="ARBA00022485"/>
    </source>
</evidence>
<dbReference type="Pfam" id="PF00136">
    <property type="entry name" value="DNA_pol_B"/>
    <property type="match status" value="1"/>
</dbReference>
<dbReference type="Pfam" id="PF14260">
    <property type="entry name" value="zf-C4pol"/>
    <property type="match status" value="1"/>
</dbReference>
<evidence type="ECO:0000256" key="13">
    <source>
        <dbReference type="ARBA" id="ARBA00022833"/>
    </source>
</evidence>
<dbReference type="GO" id="GO:0016035">
    <property type="term" value="C:zeta DNA polymerase complex"/>
    <property type="evidence" value="ECO:0007669"/>
    <property type="project" value="InterPro"/>
</dbReference>
<dbReference type="GO" id="GO:0005634">
    <property type="term" value="C:nucleus"/>
    <property type="evidence" value="ECO:0007669"/>
    <property type="project" value="UniProtKB-SubCell"/>
</dbReference>
<keyword evidence="11" id="KW-0227">DNA damage</keyword>
<dbReference type="GO" id="GO:0000166">
    <property type="term" value="F:nucleotide binding"/>
    <property type="evidence" value="ECO:0007669"/>
    <property type="project" value="InterPro"/>
</dbReference>
<evidence type="ECO:0000256" key="16">
    <source>
        <dbReference type="ARBA" id="ARBA00023014"/>
    </source>
</evidence>
<proteinExistence type="inferred from homology"/>
<feature type="compositionally biased region" description="Polar residues" evidence="22">
    <location>
        <begin position="504"/>
        <end position="516"/>
    </location>
</feature>
<dbReference type="FunFam" id="1.10.132.60:FF:000007">
    <property type="entry name" value="DNA polymerase"/>
    <property type="match status" value="1"/>
</dbReference>
<evidence type="ECO:0000256" key="19">
    <source>
        <dbReference type="ARBA" id="ARBA00023242"/>
    </source>
</evidence>
<name>A0A843XKH4_COLES</name>
<comment type="caution">
    <text evidence="28">The sequence shown here is derived from an EMBL/GenBank/DDBJ whole genome shotgun (WGS) entry which is preliminary data.</text>
</comment>
<comment type="similarity">
    <text evidence="3">Belongs to the DNA polymerase type-B family.</text>
</comment>
<evidence type="ECO:0000256" key="11">
    <source>
        <dbReference type="ARBA" id="ARBA00022763"/>
    </source>
</evidence>
<dbReference type="Pfam" id="PF03104">
    <property type="entry name" value="DNA_pol_B_exo1"/>
    <property type="match status" value="1"/>
</dbReference>
<dbReference type="PANTHER" id="PTHR45812:SF1">
    <property type="entry name" value="DNA POLYMERASE ZETA CATALYTIC SUBUNIT"/>
    <property type="match status" value="1"/>
</dbReference>
<dbReference type="SMART" id="SM00486">
    <property type="entry name" value="POLBc"/>
    <property type="match status" value="1"/>
</dbReference>
<reference evidence="28" key="1">
    <citation type="submission" date="2017-07" db="EMBL/GenBank/DDBJ databases">
        <title>Taro Niue Genome Assembly and Annotation.</title>
        <authorList>
            <person name="Atibalentja N."/>
            <person name="Keating K."/>
            <person name="Fields C.J."/>
        </authorList>
    </citation>
    <scope>NUCLEOTIDE SEQUENCE</scope>
    <source>
        <strain evidence="28">Niue_2</strain>
        <tissue evidence="28">Leaf</tissue>
    </source>
</reference>
<comment type="cofactor">
    <cofactor evidence="1">
        <name>[4Fe-4S] cluster</name>
        <dbReference type="ChEBI" id="CHEBI:49883"/>
    </cofactor>
</comment>
<dbReference type="GO" id="GO:0008270">
    <property type="term" value="F:zinc ion binding"/>
    <property type="evidence" value="ECO:0007669"/>
    <property type="project" value="UniProtKB-KW"/>
</dbReference>
<feature type="region of interest" description="Disordered" evidence="22">
    <location>
        <begin position="51"/>
        <end position="73"/>
    </location>
</feature>
<dbReference type="SUPFAM" id="SSF56672">
    <property type="entry name" value="DNA/RNA polymerases"/>
    <property type="match status" value="1"/>
</dbReference>
<dbReference type="GO" id="GO:0051539">
    <property type="term" value="F:4 iron, 4 sulfur cluster binding"/>
    <property type="evidence" value="ECO:0007669"/>
    <property type="project" value="UniProtKB-KW"/>
</dbReference>
<feature type="domain" description="DNA polymerase delta/zeta catalytic subunit N-terminal" evidence="26">
    <location>
        <begin position="156"/>
        <end position="233"/>
    </location>
</feature>
<feature type="domain" description="DNA-directed DNA polymerase family B multifunctional" evidence="23">
    <location>
        <begin position="1591"/>
        <end position="2032"/>
    </location>
</feature>
<comment type="catalytic activity">
    <reaction evidence="20">
        <text>DNA(n) + a 2'-deoxyribonucleoside 5'-triphosphate = DNA(n+1) + diphosphate</text>
        <dbReference type="Rhea" id="RHEA:22508"/>
        <dbReference type="Rhea" id="RHEA-COMP:17339"/>
        <dbReference type="Rhea" id="RHEA-COMP:17340"/>
        <dbReference type="ChEBI" id="CHEBI:33019"/>
        <dbReference type="ChEBI" id="CHEBI:61560"/>
        <dbReference type="ChEBI" id="CHEBI:173112"/>
        <dbReference type="EC" id="2.7.7.7"/>
    </reaction>
</comment>
<evidence type="ECO:0000256" key="21">
    <source>
        <dbReference type="ARBA" id="ARBA00066055"/>
    </source>
</evidence>
<evidence type="ECO:0000256" key="14">
    <source>
        <dbReference type="ARBA" id="ARBA00022932"/>
    </source>
</evidence>
<keyword evidence="9" id="KW-0235">DNA replication</keyword>
<dbReference type="InterPro" id="IPR025687">
    <property type="entry name" value="Znf-C4pol"/>
</dbReference>
<dbReference type="Gene3D" id="1.10.287.690">
    <property type="entry name" value="Helix hairpin bin"/>
    <property type="match status" value="1"/>
</dbReference>
<dbReference type="GO" id="GO:0003887">
    <property type="term" value="F:DNA-directed DNA polymerase activity"/>
    <property type="evidence" value="ECO:0007669"/>
    <property type="project" value="UniProtKB-KW"/>
</dbReference>
<dbReference type="PANTHER" id="PTHR45812">
    <property type="entry name" value="DNA POLYMERASE ZETA CATALYTIC SUBUNIT"/>
    <property type="match status" value="1"/>
</dbReference>
<dbReference type="Proteomes" id="UP000652761">
    <property type="component" value="Unassembled WGS sequence"/>
</dbReference>
<feature type="domain" description="C4-type zinc-finger of DNA polymerase delta" evidence="25">
    <location>
        <begin position="2096"/>
        <end position="2169"/>
    </location>
</feature>
<accession>A0A843XKH4</accession>
<dbReference type="InterPro" id="IPR056447">
    <property type="entry name" value="REV3_N"/>
</dbReference>
<evidence type="ECO:0000256" key="15">
    <source>
        <dbReference type="ARBA" id="ARBA00023004"/>
    </source>
</evidence>
<evidence type="ECO:0000259" key="26">
    <source>
        <dbReference type="Pfam" id="PF24055"/>
    </source>
</evidence>
<gene>
    <name evidence="28" type="ORF">Taro_052570</name>
</gene>
<dbReference type="InterPro" id="IPR006134">
    <property type="entry name" value="DNA-dir_DNA_pol_B_multi_dom"/>
</dbReference>
<dbReference type="GO" id="GO:0000724">
    <property type="term" value="P:double-strand break repair via homologous recombination"/>
    <property type="evidence" value="ECO:0007669"/>
    <property type="project" value="TreeGrafter"/>
</dbReference>
<evidence type="ECO:0000256" key="1">
    <source>
        <dbReference type="ARBA" id="ARBA00001966"/>
    </source>
</evidence>
<keyword evidence="14" id="KW-0239">DNA-directed DNA polymerase</keyword>
<evidence type="ECO:0000256" key="22">
    <source>
        <dbReference type="SAM" id="MobiDB-lite"/>
    </source>
</evidence>
<evidence type="ECO:0000256" key="18">
    <source>
        <dbReference type="ARBA" id="ARBA00023204"/>
    </source>
</evidence>
<dbReference type="Gene3D" id="1.10.132.60">
    <property type="entry name" value="DNA polymerase family B, C-terminal domain"/>
    <property type="match status" value="1"/>
</dbReference>
<keyword evidence="19" id="KW-0539">Nucleus</keyword>
<dbReference type="EMBL" id="NMUH01009020">
    <property type="protein sequence ID" value="MQM19565.1"/>
    <property type="molecule type" value="Genomic_DNA"/>
</dbReference>
<dbReference type="InterPro" id="IPR036397">
    <property type="entry name" value="RNaseH_sf"/>
</dbReference>
<dbReference type="Gene3D" id="3.90.1600.10">
    <property type="entry name" value="Palm domain of DNA polymerase"/>
    <property type="match status" value="1"/>
</dbReference>
<evidence type="ECO:0000313" key="29">
    <source>
        <dbReference type="Proteomes" id="UP000652761"/>
    </source>
</evidence>
<dbReference type="Gene3D" id="3.30.342.10">
    <property type="entry name" value="DNA Polymerase, chain B, domain 1"/>
    <property type="match status" value="1"/>
</dbReference>
<dbReference type="Gene3D" id="3.30.420.10">
    <property type="entry name" value="Ribonuclease H-like superfamily/Ribonuclease H"/>
    <property type="match status" value="1"/>
</dbReference>
<dbReference type="Pfam" id="PF24055">
    <property type="entry name" value="POL3_N"/>
    <property type="match status" value="1"/>
</dbReference>
<keyword evidence="7" id="KW-0808">Transferase</keyword>
<comment type="subcellular location">
    <subcellularLocation>
        <location evidence="2">Nucleus</location>
    </subcellularLocation>
</comment>
<evidence type="ECO:0000256" key="12">
    <source>
        <dbReference type="ARBA" id="ARBA00022771"/>
    </source>
</evidence>
<dbReference type="EC" id="2.7.7.7" evidence="4"/>
<evidence type="ECO:0000256" key="2">
    <source>
        <dbReference type="ARBA" id="ARBA00004123"/>
    </source>
</evidence>
<evidence type="ECO:0000256" key="3">
    <source>
        <dbReference type="ARBA" id="ARBA00005755"/>
    </source>
</evidence>
<dbReference type="InterPro" id="IPR023211">
    <property type="entry name" value="DNA_pol_palm_dom_sf"/>
</dbReference>
<feature type="compositionally biased region" description="Polar residues" evidence="22">
    <location>
        <begin position="730"/>
        <end position="757"/>
    </location>
</feature>
<dbReference type="GO" id="GO:0006260">
    <property type="term" value="P:DNA replication"/>
    <property type="evidence" value="ECO:0007669"/>
    <property type="project" value="UniProtKB-KW"/>
</dbReference>
<dbReference type="InterPro" id="IPR056435">
    <property type="entry name" value="DPOD/Z_N"/>
</dbReference>
<feature type="region of interest" description="Disordered" evidence="22">
    <location>
        <begin position="1"/>
        <end position="33"/>
    </location>
</feature>
<dbReference type="GO" id="GO:0042276">
    <property type="term" value="P:error-prone translesion synthesis"/>
    <property type="evidence" value="ECO:0007669"/>
    <property type="project" value="TreeGrafter"/>
</dbReference>
<evidence type="ECO:0000259" key="23">
    <source>
        <dbReference type="Pfam" id="PF00136"/>
    </source>
</evidence>
<comment type="subunit">
    <text evidence="21">Forms DNA polymerase zeta with REV7.</text>
</comment>
<keyword evidence="10" id="KW-0479">Metal-binding</keyword>
<dbReference type="GO" id="GO:0003677">
    <property type="term" value="F:DNA binding"/>
    <property type="evidence" value="ECO:0007669"/>
    <property type="project" value="UniProtKB-KW"/>
</dbReference>
<dbReference type="InterPro" id="IPR030559">
    <property type="entry name" value="PolZ_Rev3"/>
</dbReference>
<dbReference type="SUPFAM" id="SSF53098">
    <property type="entry name" value="Ribonuclease H-like"/>
    <property type="match status" value="1"/>
</dbReference>
<dbReference type="FunFam" id="3.30.420.10:FF:000082">
    <property type="entry name" value="DNA polymerase"/>
    <property type="match status" value="1"/>
</dbReference>
<feature type="domain" description="DNA polymerase zeta catalytic subunit N-terminal" evidence="27">
    <location>
        <begin position="78"/>
        <end position="132"/>
    </location>
</feature>
<dbReference type="InterPro" id="IPR006172">
    <property type="entry name" value="DNA-dir_DNA_pol_B"/>
</dbReference>
<keyword evidence="29" id="KW-1185">Reference proteome</keyword>
<dbReference type="CDD" id="cd05534">
    <property type="entry name" value="POLBc_zeta"/>
    <property type="match status" value="1"/>
</dbReference>
<keyword evidence="17" id="KW-0238">DNA-binding</keyword>
<evidence type="ECO:0000313" key="28">
    <source>
        <dbReference type="EMBL" id="MQM19565.1"/>
    </source>
</evidence>
<dbReference type="OrthoDB" id="2414538at2759"/>
<evidence type="ECO:0000256" key="9">
    <source>
        <dbReference type="ARBA" id="ARBA00022705"/>
    </source>
</evidence>
<evidence type="ECO:0000256" key="10">
    <source>
        <dbReference type="ARBA" id="ARBA00022723"/>
    </source>
</evidence>
<keyword evidence="15" id="KW-0408">Iron</keyword>
<evidence type="ECO:0000256" key="7">
    <source>
        <dbReference type="ARBA" id="ARBA00022679"/>
    </source>
</evidence>
<evidence type="ECO:0000256" key="20">
    <source>
        <dbReference type="ARBA" id="ARBA00049244"/>
    </source>
</evidence>
<dbReference type="Pfam" id="PF24065">
    <property type="entry name" value="REV3_N"/>
    <property type="match status" value="1"/>
</dbReference>
<dbReference type="PRINTS" id="PR00106">
    <property type="entry name" value="DNAPOLB"/>
</dbReference>
<evidence type="ECO:0000256" key="17">
    <source>
        <dbReference type="ARBA" id="ARBA00023125"/>
    </source>
</evidence>
<evidence type="ECO:0000256" key="8">
    <source>
        <dbReference type="ARBA" id="ARBA00022695"/>
    </source>
</evidence>
<evidence type="ECO:0000256" key="5">
    <source>
        <dbReference type="ARBA" id="ARBA00021589"/>
    </source>
</evidence>
<evidence type="ECO:0000259" key="27">
    <source>
        <dbReference type="Pfam" id="PF24065"/>
    </source>
</evidence>
<keyword evidence="12" id="KW-0863">Zinc-finger</keyword>
<feature type="region of interest" description="Disordered" evidence="22">
    <location>
        <begin position="483"/>
        <end position="516"/>
    </location>
</feature>
<sequence length="2197" mass="243056">MLRIITISPRSARQRAREASPLHRHHPIRTKPLPPCRSLFPIPTLSPPVHSPAAAGANPTMSSTPQSSPPSSGHSPVFSIRIVSLDYYMAPPVPGLDFCESLYFQGRRVEQVPVIRIYGSTLAGQKACLHVHRVLSSAFPSPPPPPPLFCFVGFPALPYLYVPCSEVQASNKGQSYTSEISYAIEKALQLRGTCGLKRQHVHGCCLVRAKKFYGYHSTEELFVKIYLYNPADVARVAALLLGGSILNRSIQPYESHIPFLLQFMVDYNLYGMAHLHTSKVMFRHPLPDKFVPRTARYTVQNDSAFEKLTSVSASLQADSSLEGHAALWLSSTVPKEWSWTTLVNDNEAPDGINTFCIKKQSNCELEGDSSVDDILNQRAKLYSSLSQTGPDMKMVQSLIPIWEEEYERSGVQECVGSPNMNKPLPDAVLKGMCDGLYEHVLSNIHTEAQKVMCSEVPVFEGDKKLEPQSKSFTHICHFVAPPEDQKPCHSDAEPSLNPKGKRNVSATLEGSSSVEGDATSQRICEFAGSSSSSQKIVPSAMIGSKEGKVADVEALELLSWLTSSQVAQDLSDDDELAHETILSPLLSSKNYETALEKAHLDYEIASQQECQEILDSLDDFQPGVLEEKAASSSNHNCSISTPLVNVIPQVDGSSDDQSCFPKISEASDKIKMDMISSSISGKNMTNRFVGKQRRNHLLWGPLPFYIRSKKPEDSCSFNANSDDLPPYGVNNVTDAGSSPGSETSESCEASGNESGQQLIEMKEGRQVTGSVRDLMRKKRRYHVEQFEHGGHLSGEMAAGNEWKTIPLMEKADSQSRDSNEDSMMPFEAPHIKSYILKRHGPSTCLESRTSTGTYTGGPSEVLPSAEWHNQHKGKLSFMPSADCFQVDAQNKHLDPHEAPSTREFCYPSVGLVEPGDEKLLQSDPGLTHSRKLLSVVFPECPKESSNHESLGSLKLKSGSTAHTFIQECHKGTQATDLRASYTPAVEESAFCENSYSNTRQWINACKTFSEVHPNNFTNVNPTDSLNLNALQINNSGHGKCDTRICKSCTATQKDPNCAKFVEMTFNRKPPLLEKISGSLENSQSPAAGVVGNMTDAYLSYAERQRPDLPPFFSDNETEKMDHKSFLTEGYLEAVRGVPVHFQNDGSLSYLLTFAVSPPSRYSVCQWLLGQAEQNVSCQSNEHSSKIDNHSGHVSQSHNFCSHDDKTSTSPRAIKSMSARLDSQGFAGNPYSDSPLLPVPCCTKNLIENFSDKCDTSVNSRNVLHSEVVETNKLQGASFDREGRIPMSCYFDTSQISGPNEKSKPTPLSQIGFRDPAGTGGGQNLTLFSVEILAESRGNLLPDPQFDAINLVALAIQEDTDDNAKLYVFLRGGDMKSNARNVDGMSGCTFLIFPEERGLFDYLVKMIGLFDPDILLGWEIQGSSIGFLAERAAHLGIRLLKSISRTPAVESKHETKASLSPEKEVTNEFASERVSDSIVLEDAIIEDEWGRNHASGIHVGGRIVLNVWRLMRSELKLSMYSIEAVAEEVLRHKIPCIPVRTLNKWFLSGSQRARFRCIEYVLERANLNLQIMNQLDMINRTSELARVFGIDFFSVLSRGSQFRVESMLLRLAHTQNYLAISPGNQQVASQPAMECLPLVLEPESGFYADPVVVLDFQSLYPSMIIAYNLCYCTCLGRGLSSRGNVLGVSSFSPDPHLLIDLKEQMLLTPNGVMYVPSKVRRGVLPCLLDEILSTRIMVKKAMKKLLPSNLVLQRVLNARQLALKLIANVTYGYTAAGFSGRMPCAELADSIVQCGRKTLEMAISLINSHSNWNARVVYGDTDRGRSLEDAFKIGNEIASTITSMNPKPVTLKMEKVYYPCFLLTKKRYVGYSYESPTQEKPSFDAKGIETVRRDTCPAVAKTMEKSLRMFFEHQDVAKVKSYLQSQWKRILSGKVSLQDFVFAKEVRLGTYSSRAPSLPPAAIVAVKALTADPRSEPRYGERVPYVVVHGEPGARLVDMVVDPLELLEINSPYRLNDIYYINKQIIPALQRAFGLLGVDLNQWFSEIPRPVRPTVAKRHSSESSLMSAAHGFDDAKDTSKRNYTTNRIDKYYLSKHCAVCGNLVQASAHLCDGCSNKGPLVASVVVGRTSKLERDIHHLSAICRHCGGGDWIVESGVKCTSLACSVFYERRKVQKELQTLSAVATDAGFYPRCVSEWF</sequence>
<organism evidence="28 29">
    <name type="scientific">Colocasia esculenta</name>
    <name type="common">Wild taro</name>
    <name type="synonym">Arum esculentum</name>
    <dbReference type="NCBI Taxonomy" id="4460"/>
    <lineage>
        <taxon>Eukaryota</taxon>
        <taxon>Viridiplantae</taxon>
        <taxon>Streptophyta</taxon>
        <taxon>Embryophyta</taxon>
        <taxon>Tracheophyta</taxon>
        <taxon>Spermatophyta</taxon>
        <taxon>Magnoliopsida</taxon>
        <taxon>Liliopsida</taxon>
        <taxon>Araceae</taxon>
        <taxon>Aroideae</taxon>
        <taxon>Colocasieae</taxon>
        <taxon>Colocasia</taxon>
    </lineage>
</organism>
<keyword evidence="6" id="KW-0004">4Fe-4S</keyword>
<evidence type="ECO:0000259" key="25">
    <source>
        <dbReference type="Pfam" id="PF14260"/>
    </source>
</evidence>
<dbReference type="InterPro" id="IPR006133">
    <property type="entry name" value="DNA-dir_DNA_pol_B_exonuc"/>
</dbReference>
<feature type="domain" description="DNA-directed DNA polymerase family B exonuclease" evidence="24">
    <location>
        <begin position="1324"/>
        <end position="1456"/>
    </location>
</feature>
<evidence type="ECO:0000259" key="24">
    <source>
        <dbReference type="Pfam" id="PF03104"/>
    </source>
</evidence>
<feature type="compositionally biased region" description="Low complexity" evidence="22">
    <location>
        <begin position="62"/>
        <end position="73"/>
    </location>
</feature>
<protein>
    <recommendedName>
        <fullName evidence="5">DNA polymerase zeta catalytic subunit</fullName>
        <ecNumber evidence="4">2.7.7.7</ecNumber>
    </recommendedName>
</protein>